<proteinExistence type="predicted"/>
<evidence type="ECO:0000313" key="1">
    <source>
        <dbReference type="EMBL" id="JAW15947.1"/>
    </source>
</evidence>
<dbReference type="EMBL" id="GFTR01000479">
    <property type="protein sequence ID" value="JAW15947.1"/>
    <property type="molecule type" value="Transcribed_RNA"/>
</dbReference>
<accession>A0A224XTS1</accession>
<sequence length="73" mass="8825">MLVACYTYTKLLLKVAGSRELVNCLKLTNIDKETHLYTCIPRNVFLQRWLRTVYLLRSKRWFRSSIRNIYNLL</sequence>
<protein>
    <submittedName>
        <fullName evidence="1">Uncharacterized protein</fullName>
    </submittedName>
</protein>
<name>A0A224XTS1_9HEMI</name>
<dbReference type="AlphaFoldDB" id="A0A224XTS1"/>
<organism evidence="1">
    <name type="scientific">Panstrongylus lignarius</name>
    <dbReference type="NCBI Taxonomy" id="156445"/>
    <lineage>
        <taxon>Eukaryota</taxon>
        <taxon>Metazoa</taxon>
        <taxon>Ecdysozoa</taxon>
        <taxon>Arthropoda</taxon>
        <taxon>Hexapoda</taxon>
        <taxon>Insecta</taxon>
        <taxon>Pterygota</taxon>
        <taxon>Neoptera</taxon>
        <taxon>Paraneoptera</taxon>
        <taxon>Hemiptera</taxon>
        <taxon>Heteroptera</taxon>
        <taxon>Panheteroptera</taxon>
        <taxon>Cimicomorpha</taxon>
        <taxon>Reduviidae</taxon>
        <taxon>Triatominae</taxon>
        <taxon>Panstrongylus</taxon>
    </lineage>
</organism>
<reference evidence="1" key="1">
    <citation type="journal article" date="2018" name="PLoS Negl. Trop. Dis.">
        <title>An insight into the salivary gland and fat body transcriptome of Panstrongylus lignarius (Hemiptera: Heteroptera), the main vector of Chagas disease in Peru.</title>
        <authorList>
            <person name="Nevoa J.C."/>
            <person name="Mendes M.T."/>
            <person name="da Silva M.V."/>
            <person name="Soares S.C."/>
            <person name="Oliveira C.J.F."/>
            <person name="Ribeiro J.M.C."/>
        </authorList>
    </citation>
    <scope>NUCLEOTIDE SEQUENCE</scope>
</reference>